<accession>A0A8H6TN00</accession>
<evidence type="ECO:0000313" key="4">
    <source>
        <dbReference type="Proteomes" id="UP000613580"/>
    </source>
</evidence>
<reference evidence="3" key="1">
    <citation type="submission" date="2020-05" db="EMBL/GenBank/DDBJ databases">
        <title>Mycena genomes resolve the evolution of fungal bioluminescence.</title>
        <authorList>
            <person name="Tsai I.J."/>
        </authorList>
    </citation>
    <scope>NUCLEOTIDE SEQUENCE</scope>
    <source>
        <strain evidence="3">110903Hualien_Pintung</strain>
    </source>
</reference>
<dbReference type="InterPro" id="IPR036249">
    <property type="entry name" value="Thioredoxin-like_sf"/>
</dbReference>
<comment type="caution">
    <text evidence="3">The sequence shown here is derived from an EMBL/GenBank/DDBJ whole genome shotgun (WGS) entry which is preliminary data.</text>
</comment>
<dbReference type="InterPro" id="IPR036282">
    <property type="entry name" value="Glutathione-S-Trfase_C_sf"/>
</dbReference>
<dbReference type="Gene3D" id="3.40.30.10">
    <property type="entry name" value="Glutaredoxin"/>
    <property type="match status" value="1"/>
</dbReference>
<dbReference type="Pfam" id="PF22041">
    <property type="entry name" value="GST_C_7"/>
    <property type="match status" value="1"/>
</dbReference>
<gene>
    <name evidence="3" type="ORF">HMN09_00140500</name>
</gene>
<sequence>MSGIVFYDLDSQRTGVCWSPNTLKTRYALNFKRLNYTTKWIEYPDIENLCKEIGCPPSRNKPDGRPHYTLPLIHDLDTGAVITDSFKIAVYLDKTYPAPAHPALTGMPPEANGFALIGAFEEAMQPIVATLYPFTIPSSQAILNPPSGEYFRATREVTFGMTLEELFPTPGSEREATLWKKVYDGFTTVDGWLRAGVDGDKAQFFGGKQPNYADLFVASYLVWIKTVLKEDKWEDVKGWHGGRWARFLDAMKEYE</sequence>
<feature type="domain" description="Glutathione S-transferase UstS-like C-terminal" evidence="2">
    <location>
        <begin position="115"/>
        <end position="254"/>
    </location>
</feature>
<feature type="domain" description="GST N-terminal" evidence="1">
    <location>
        <begin position="18"/>
        <end position="94"/>
    </location>
</feature>
<dbReference type="Pfam" id="PF13409">
    <property type="entry name" value="GST_N_2"/>
    <property type="match status" value="1"/>
</dbReference>
<protein>
    <submittedName>
        <fullName evidence="3">GST N-terminal domain-containing protein</fullName>
    </submittedName>
</protein>
<evidence type="ECO:0000259" key="1">
    <source>
        <dbReference type="Pfam" id="PF13409"/>
    </source>
</evidence>
<proteinExistence type="predicted"/>
<name>A0A8H6TN00_MYCCL</name>
<evidence type="ECO:0000259" key="2">
    <source>
        <dbReference type="Pfam" id="PF22041"/>
    </source>
</evidence>
<dbReference type="SUPFAM" id="SSF52833">
    <property type="entry name" value="Thioredoxin-like"/>
    <property type="match status" value="1"/>
</dbReference>
<organism evidence="3 4">
    <name type="scientific">Mycena chlorophos</name>
    <name type="common">Agaric fungus</name>
    <name type="synonym">Agaricus chlorophos</name>
    <dbReference type="NCBI Taxonomy" id="658473"/>
    <lineage>
        <taxon>Eukaryota</taxon>
        <taxon>Fungi</taxon>
        <taxon>Dikarya</taxon>
        <taxon>Basidiomycota</taxon>
        <taxon>Agaricomycotina</taxon>
        <taxon>Agaricomycetes</taxon>
        <taxon>Agaricomycetidae</taxon>
        <taxon>Agaricales</taxon>
        <taxon>Marasmiineae</taxon>
        <taxon>Mycenaceae</taxon>
        <taxon>Mycena</taxon>
    </lineage>
</organism>
<dbReference type="InterPro" id="IPR054416">
    <property type="entry name" value="GST_UstS-like_C"/>
</dbReference>
<dbReference type="SUPFAM" id="SSF47616">
    <property type="entry name" value="GST C-terminal domain-like"/>
    <property type="match status" value="1"/>
</dbReference>
<dbReference type="Gene3D" id="1.20.1050.10">
    <property type="match status" value="1"/>
</dbReference>
<dbReference type="Proteomes" id="UP000613580">
    <property type="component" value="Unassembled WGS sequence"/>
</dbReference>
<keyword evidence="4" id="KW-1185">Reference proteome</keyword>
<dbReference type="OrthoDB" id="4951845at2759"/>
<dbReference type="InterPro" id="IPR004045">
    <property type="entry name" value="Glutathione_S-Trfase_N"/>
</dbReference>
<dbReference type="EMBL" id="JACAZE010000002">
    <property type="protein sequence ID" value="KAF7320565.1"/>
    <property type="molecule type" value="Genomic_DNA"/>
</dbReference>
<evidence type="ECO:0000313" key="3">
    <source>
        <dbReference type="EMBL" id="KAF7320565.1"/>
    </source>
</evidence>
<dbReference type="AlphaFoldDB" id="A0A8H6TN00"/>